<sequence>MRKEARKAPPLHILSYAEMEAMPEPEWLVEGLIQKRSTALMFGKSNSFKSFLAIDIGCSVSTGQPWHGGRTAQGKVLFVATEGSVGVGRLRIPTWFDYHSMSIEERENVHLFPREIRLDVVDDVSALISSMASIGTFALVVVDIFGGSMAGSEIEDKTARAWVHGIQRILRETGAAILTVAHTGWQDDTRARMHTHFWGSFDSRMRVEGDKEALTSTLTIERHKDADSTGQWGFRMTTTGGSLVPVLDDAVKPSKTSKLSVKQRTALDALDDALVFKGVTRQGTEWPPCKVVLVEHWRSRCYTHGIADKDTPEARKKAFQRIRNALQDKGIVRIYDEHVWRCF</sequence>
<keyword evidence="2" id="KW-1185">Reference proteome</keyword>
<dbReference type="Proteomes" id="UP000182840">
    <property type="component" value="Chromosome"/>
</dbReference>
<proteinExistence type="predicted"/>
<name>A0A1L3SXM1_9HYPH</name>
<organism evidence="1 2">
    <name type="scientific">Aquibium oceanicum</name>
    <dbReference type="NCBI Taxonomy" id="1670800"/>
    <lineage>
        <taxon>Bacteria</taxon>
        <taxon>Pseudomonadati</taxon>
        <taxon>Pseudomonadota</taxon>
        <taxon>Alphaproteobacteria</taxon>
        <taxon>Hyphomicrobiales</taxon>
        <taxon>Phyllobacteriaceae</taxon>
        <taxon>Aquibium</taxon>
    </lineage>
</organism>
<reference evidence="2" key="1">
    <citation type="submission" date="2016-11" db="EMBL/GenBank/DDBJ databases">
        <title>Mesorhizobium oceanicum sp. nov., isolated from deep seawater in South China Sea.</title>
        <authorList>
            <person name="Fu G.-Y."/>
        </authorList>
    </citation>
    <scope>NUCLEOTIDE SEQUENCE [LARGE SCALE GENOMIC DNA]</scope>
    <source>
        <strain evidence="2">B7</strain>
    </source>
</reference>
<dbReference type="InterPro" id="IPR027417">
    <property type="entry name" value="P-loop_NTPase"/>
</dbReference>
<dbReference type="SUPFAM" id="SSF52540">
    <property type="entry name" value="P-loop containing nucleoside triphosphate hydrolases"/>
    <property type="match status" value="1"/>
</dbReference>
<dbReference type="AlphaFoldDB" id="A0A1L3SXM1"/>
<protein>
    <recommendedName>
        <fullName evidence="3">AAA family ATPase</fullName>
    </recommendedName>
</protein>
<dbReference type="KEGG" id="meso:BSQ44_24040"/>
<dbReference type="Pfam" id="PF13481">
    <property type="entry name" value="AAA_25"/>
    <property type="match status" value="1"/>
</dbReference>
<dbReference type="OrthoDB" id="1496333at2"/>
<evidence type="ECO:0008006" key="3">
    <source>
        <dbReference type="Google" id="ProtNLM"/>
    </source>
</evidence>
<dbReference type="STRING" id="1670800.BSQ44_24040"/>
<accession>A0A1L3SXM1</accession>
<dbReference type="EMBL" id="CP018171">
    <property type="protein sequence ID" value="APH74094.1"/>
    <property type="molecule type" value="Genomic_DNA"/>
</dbReference>
<evidence type="ECO:0000313" key="1">
    <source>
        <dbReference type="EMBL" id="APH74094.1"/>
    </source>
</evidence>
<evidence type="ECO:0000313" key="2">
    <source>
        <dbReference type="Proteomes" id="UP000182840"/>
    </source>
</evidence>
<gene>
    <name evidence="1" type="ORF">BSQ44_24040</name>
</gene>
<dbReference type="Gene3D" id="3.40.50.300">
    <property type="entry name" value="P-loop containing nucleotide triphosphate hydrolases"/>
    <property type="match status" value="1"/>
</dbReference>